<evidence type="ECO:0000256" key="2">
    <source>
        <dbReference type="ARBA" id="ARBA00007401"/>
    </source>
</evidence>
<keyword evidence="5" id="KW-0326">Glycosidase</keyword>
<dbReference type="PRINTS" id="PR00132">
    <property type="entry name" value="GLHYDRLASE2"/>
</dbReference>
<dbReference type="InterPro" id="IPR004199">
    <property type="entry name" value="B-gal_small/dom_5"/>
</dbReference>
<dbReference type="InterPro" id="IPR032312">
    <property type="entry name" value="LacZ_4"/>
</dbReference>
<evidence type="ECO:0000256" key="5">
    <source>
        <dbReference type="ARBA" id="ARBA00023295"/>
    </source>
</evidence>
<name>A0A1M6NSX2_9FIRM</name>
<accession>A0A1M6NSX2</accession>
<dbReference type="Pfam" id="PF02837">
    <property type="entry name" value="Glyco_hydro_2_N"/>
    <property type="match status" value="1"/>
</dbReference>
<dbReference type="OrthoDB" id="9762066at2"/>
<dbReference type="Gene3D" id="2.60.120.260">
    <property type="entry name" value="Galactose-binding domain-like"/>
    <property type="match status" value="1"/>
</dbReference>
<proteinExistence type="inferred from homology"/>
<dbReference type="Gene3D" id="3.20.20.80">
    <property type="entry name" value="Glycosidases"/>
    <property type="match status" value="1"/>
</dbReference>
<gene>
    <name evidence="8" type="ORF">SAMN02745136_01437</name>
</gene>
<dbReference type="InterPro" id="IPR006102">
    <property type="entry name" value="Ig-like_GH2"/>
</dbReference>
<comment type="similarity">
    <text evidence="2">Belongs to the glycosyl hydrolase 2 family.</text>
</comment>
<evidence type="ECO:0000256" key="1">
    <source>
        <dbReference type="ARBA" id="ARBA00001412"/>
    </source>
</evidence>
<dbReference type="SUPFAM" id="SSF51445">
    <property type="entry name" value="(Trans)glycosidases"/>
    <property type="match status" value="1"/>
</dbReference>
<dbReference type="GO" id="GO:0009341">
    <property type="term" value="C:beta-galactosidase complex"/>
    <property type="evidence" value="ECO:0007669"/>
    <property type="project" value="InterPro"/>
</dbReference>
<dbReference type="InterPro" id="IPR006103">
    <property type="entry name" value="Glyco_hydro_2_cat"/>
</dbReference>
<dbReference type="SUPFAM" id="SSF49785">
    <property type="entry name" value="Galactose-binding domain-like"/>
    <property type="match status" value="1"/>
</dbReference>
<evidence type="ECO:0000259" key="7">
    <source>
        <dbReference type="SMART" id="SM01038"/>
    </source>
</evidence>
<dbReference type="SUPFAM" id="SSF74650">
    <property type="entry name" value="Galactose mutarotase-like"/>
    <property type="match status" value="1"/>
</dbReference>
<dbReference type="GO" id="GO:0030246">
    <property type="term" value="F:carbohydrate binding"/>
    <property type="evidence" value="ECO:0007669"/>
    <property type="project" value="InterPro"/>
</dbReference>
<dbReference type="AlphaFoldDB" id="A0A1M6NSX2"/>
<sequence>MLKSELKLPLYHEDTSVLHAGCEENRSYYIPFAPGERENSSRVELLNGEWDFRFYNNPFELEDFTESGYLYKDYDTIPVPGCIQMYGYDRHQYTNINFPFPYDPPHVPLDNPTCVYHRSLPVEQMPEGQKYYLNFEGVDSCFYVYINSTLAGYSQVSHSTSEFDITAYIKPGQNDITVVVLKWCDGSYLEDQDKFRMTGIFRDVYLISRPADHIRDFFVKTQLKDNYTKAEIKVEFEFDGEAVPVVCTLTDASGKVVAEDTVKDSQLFIPVEEPVLWNAENPYLYTLAIAAPDEVIYQKVGIRSVEVIKDIIHINGVKVKFKGVNRHDSDPVTGYTISREQALKDLKLMKEANINAIRTSHYPNAPWFSGLCSEYGFYVVAESDLEAHGATCFYGGGWETYGDLVQREMFAEAILDRNQRNVIRDKNNASVIIWSMGNEAGYSKAFEDTGRWIKEYDSTRLLHYEGSTSQTGGHTNDTSMLDIYSTMYASIPSIEEYLAANPKPYMLCEFVHAMGNGPGDMEDYFECIYSHERFAGGFVWEWCDHAIYRGITVDGRKVFHYGGDSGEYPHDGNFCVDGMVSPDRIPHPALAEYKNVIRPVRAAIVKKEEFTVELENKLDFTNLKDFLTIEAELLCNGERVAAYALGAVDLPPHGKTIIQLPVEKSLLEAQSINAGITIKLNYIQSIELPFTSKGHKLGFDQLFIKESANPFVKAGGNGPKVTSITVEENASKILVAGVDFKYCFDKLHGSFESLVIKNQNIIERPLEFNIWRAPMDNDRNIRSSWEMARYDRAFPRVYETWVSQEKGVTAIHCRLAITAIQIQHILDLNVTWFIGEDGTITAEMEGKRNKELPFLPRFGLRFFLPGEYDSVQYLGYGPGESYVDKRRSAWFGRFDQKVSDMYVDYIKPQENSSHYGCEELKLSALTGKGIYITAQAPFSFQAGKYTQEELASKAHNYELEKADGTILCLDYKMSGTGSNSCGPALAEKYQLNEEDISFKVTLQFS</sequence>
<dbReference type="InterPro" id="IPR006101">
    <property type="entry name" value="Glyco_hydro_2"/>
</dbReference>
<keyword evidence="9" id="KW-1185">Reference proteome</keyword>
<dbReference type="GO" id="GO:0005990">
    <property type="term" value="P:lactose catabolic process"/>
    <property type="evidence" value="ECO:0007669"/>
    <property type="project" value="TreeGrafter"/>
</dbReference>
<dbReference type="EMBL" id="FRAC01000008">
    <property type="protein sequence ID" value="SHJ98807.1"/>
    <property type="molecule type" value="Genomic_DNA"/>
</dbReference>
<evidence type="ECO:0000256" key="6">
    <source>
        <dbReference type="ARBA" id="ARBA00032230"/>
    </source>
</evidence>
<dbReference type="SMART" id="SM01038">
    <property type="entry name" value="Bgal_small_N"/>
    <property type="match status" value="1"/>
</dbReference>
<dbReference type="Pfam" id="PF16353">
    <property type="entry name" value="LacZ_4"/>
    <property type="match status" value="1"/>
</dbReference>
<reference evidence="8 9" key="1">
    <citation type="submission" date="2016-11" db="EMBL/GenBank/DDBJ databases">
        <authorList>
            <person name="Jaros S."/>
            <person name="Januszkiewicz K."/>
            <person name="Wedrychowicz H."/>
        </authorList>
    </citation>
    <scope>NUCLEOTIDE SEQUENCE [LARGE SCALE GENOMIC DNA]</scope>
    <source>
        <strain evidence="8 9">DSM 15929</strain>
    </source>
</reference>
<dbReference type="Pfam" id="PF02836">
    <property type="entry name" value="Glyco_hydro_2_C"/>
    <property type="match status" value="1"/>
</dbReference>
<dbReference type="STRING" id="1121322.SAMN02745136_01437"/>
<dbReference type="InterPro" id="IPR014718">
    <property type="entry name" value="GH-type_carb-bd"/>
</dbReference>
<dbReference type="InterPro" id="IPR011013">
    <property type="entry name" value="Gal_mutarotase_sf_dom"/>
</dbReference>
<dbReference type="SUPFAM" id="SSF49303">
    <property type="entry name" value="beta-Galactosidase/glucuronidase domain"/>
    <property type="match status" value="2"/>
</dbReference>
<dbReference type="InterPro" id="IPR008979">
    <property type="entry name" value="Galactose-bd-like_sf"/>
</dbReference>
<dbReference type="PANTHER" id="PTHR46323">
    <property type="entry name" value="BETA-GALACTOSIDASE"/>
    <property type="match status" value="1"/>
</dbReference>
<dbReference type="RefSeq" id="WP_139241129.1">
    <property type="nucleotide sequence ID" value="NZ_FRAC01000008.1"/>
</dbReference>
<dbReference type="InterPro" id="IPR006104">
    <property type="entry name" value="Glyco_hydro_2_N"/>
</dbReference>
<dbReference type="Proteomes" id="UP000184386">
    <property type="component" value="Unassembled WGS sequence"/>
</dbReference>
<comment type="catalytic activity">
    <reaction evidence="1">
        <text>Hydrolysis of terminal non-reducing beta-D-galactose residues in beta-D-galactosides.</text>
        <dbReference type="EC" id="3.2.1.23"/>
    </reaction>
</comment>
<dbReference type="Pfam" id="PF02929">
    <property type="entry name" value="Bgal_small_N"/>
    <property type="match status" value="1"/>
</dbReference>
<dbReference type="GO" id="GO:0004565">
    <property type="term" value="F:beta-galactosidase activity"/>
    <property type="evidence" value="ECO:0007669"/>
    <property type="project" value="UniProtKB-EC"/>
</dbReference>
<dbReference type="Pfam" id="PF00703">
    <property type="entry name" value="Glyco_hydro_2"/>
    <property type="match status" value="1"/>
</dbReference>
<dbReference type="Gene3D" id="2.60.40.10">
    <property type="entry name" value="Immunoglobulins"/>
    <property type="match status" value="2"/>
</dbReference>
<feature type="domain" description="Beta galactosidase small chain/" evidence="7">
    <location>
        <begin position="734"/>
        <end position="1003"/>
    </location>
</feature>
<dbReference type="Gene3D" id="2.70.98.10">
    <property type="match status" value="1"/>
</dbReference>
<dbReference type="InterPro" id="IPR036156">
    <property type="entry name" value="Beta-gal/glucu_dom_sf"/>
</dbReference>
<dbReference type="PANTHER" id="PTHR46323:SF2">
    <property type="entry name" value="BETA-GALACTOSIDASE"/>
    <property type="match status" value="1"/>
</dbReference>
<evidence type="ECO:0000256" key="4">
    <source>
        <dbReference type="ARBA" id="ARBA00022801"/>
    </source>
</evidence>
<dbReference type="InterPro" id="IPR013783">
    <property type="entry name" value="Ig-like_fold"/>
</dbReference>
<protein>
    <recommendedName>
        <fullName evidence="3">beta-galactosidase</fullName>
        <ecNumber evidence="3">3.2.1.23</ecNumber>
    </recommendedName>
    <alternativeName>
        <fullName evidence="6">Lactase</fullName>
    </alternativeName>
</protein>
<evidence type="ECO:0000256" key="3">
    <source>
        <dbReference type="ARBA" id="ARBA00012756"/>
    </source>
</evidence>
<keyword evidence="4" id="KW-0378">Hydrolase</keyword>
<dbReference type="EC" id="3.2.1.23" evidence="3"/>
<dbReference type="InterPro" id="IPR017853">
    <property type="entry name" value="GH"/>
</dbReference>
<dbReference type="InterPro" id="IPR050347">
    <property type="entry name" value="Bact_Beta-galactosidase"/>
</dbReference>
<evidence type="ECO:0000313" key="8">
    <source>
        <dbReference type="EMBL" id="SHJ98807.1"/>
    </source>
</evidence>
<evidence type="ECO:0000313" key="9">
    <source>
        <dbReference type="Proteomes" id="UP000184386"/>
    </source>
</evidence>
<organism evidence="8 9">
    <name type="scientific">Anaerocolumna jejuensis DSM 15929</name>
    <dbReference type="NCBI Taxonomy" id="1121322"/>
    <lineage>
        <taxon>Bacteria</taxon>
        <taxon>Bacillati</taxon>
        <taxon>Bacillota</taxon>
        <taxon>Clostridia</taxon>
        <taxon>Lachnospirales</taxon>
        <taxon>Lachnospiraceae</taxon>
        <taxon>Anaerocolumna</taxon>
    </lineage>
</organism>